<evidence type="ECO:0000313" key="2">
    <source>
        <dbReference type="Proteomes" id="UP000717328"/>
    </source>
</evidence>
<dbReference type="OrthoDB" id="2935230at2759"/>
<dbReference type="EMBL" id="JABCKI010000284">
    <property type="protein sequence ID" value="KAG5651175.1"/>
    <property type="molecule type" value="Genomic_DNA"/>
</dbReference>
<gene>
    <name evidence="1" type="ORF">H0H81_009582</name>
</gene>
<keyword evidence="2" id="KW-1185">Reference proteome</keyword>
<evidence type="ECO:0000313" key="1">
    <source>
        <dbReference type="EMBL" id="KAG5651175.1"/>
    </source>
</evidence>
<organism evidence="1 2">
    <name type="scientific">Sphagnurus paluster</name>
    <dbReference type="NCBI Taxonomy" id="117069"/>
    <lineage>
        <taxon>Eukaryota</taxon>
        <taxon>Fungi</taxon>
        <taxon>Dikarya</taxon>
        <taxon>Basidiomycota</taxon>
        <taxon>Agaricomycotina</taxon>
        <taxon>Agaricomycetes</taxon>
        <taxon>Agaricomycetidae</taxon>
        <taxon>Agaricales</taxon>
        <taxon>Tricholomatineae</taxon>
        <taxon>Lyophyllaceae</taxon>
        <taxon>Sphagnurus</taxon>
    </lineage>
</organism>
<dbReference type="Proteomes" id="UP000717328">
    <property type="component" value="Unassembled WGS sequence"/>
</dbReference>
<evidence type="ECO:0008006" key="3">
    <source>
        <dbReference type="Google" id="ProtNLM"/>
    </source>
</evidence>
<dbReference type="AlphaFoldDB" id="A0A9P7GPN4"/>
<name>A0A9P7GPN4_9AGAR</name>
<dbReference type="SUPFAM" id="SSF52058">
    <property type="entry name" value="L domain-like"/>
    <property type="match status" value="1"/>
</dbReference>
<dbReference type="InterPro" id="IPR032675">
    <property type="entry name" value="LRR_dom_sf"/>
</dbReference>
<proteinExistence type="predicted"/>
<sequence length="246" mass="28343">MVQLQSLPVELWVETLMVLEDSRQLDSFKHFLLNCPEAKKHVRYLWIMGEGHTSWRLVDDILASCTNIVSLACTSRTLTRLCASPSFAHVRCTELNLIETSHLWLDILESPHALQFCAQLTKLRLREGLTPELPKHCFPRLTHIAFSSRPIQEFLRRHLDTLKPLPALQHIVVTTFWWREAVPDISVSEVLELDHRLAVLHCREKWSELGAWTQGVCGGFGLWEQAKLERRSMKVFSGAFRALQKG</sequence>
<dbReference type="Gene3D" id="3.80.10.10">
    <property type="entry name" value="Ribonuclease Inhibitor"/>
    <property type="match status" value="1"/>
</dbReference>
<protein>
    <recommendedName>
        <fullName evidence="3">F-box domain-containing protein</fullName>
    </recommendedName>
</protein>
<reference evidence="1" key="2">
    <citation type="submission" date="2021-10" db="EMBL/GenBank/DDBJ databases">
        <title>Phylogenomics reveals ancestral predisposition of the termite-cultivated fungus Termitomyces towards a domesticated lifestyle.</title>
        <authorList>
            <person name="Auxier B."/>
            <person name="Grum-Grzhimaylo A."/>
            <person name="Cardenas M.E."/>
            <person name="Lodge J.D."/>
            <person name="Laessoe T."/>
            <person name="Pedersen O."/>
            <person name="Smith M.E."/>
            <person name="Kuyper T.W."/>
            <person name="Franco-Molano E.A."/>
            <person name="Baroni T.J."/>
            <person name="Aanen D.K."/>
        </authorList>
    </citation>
    <scope>NUCLEOTIDE SEQUENCE</scope>
    <source>
        <strain evidence="1">D49</strain>
    </source>
</reference>
<reference evidence="1" key="1">
    <citation type="submission" date="2021-02" db="EMBL/GenBank/DDBJ databases">
        <authorList>
            <person name="Nieuwenhuis M."/>
            <person name="Van De Peppel L.J.J."/>
        </authorList>
    </citation>
    <scope>NUCLEOTIDE SEQUENCE</scope>
    <source>
        <strain evidence="1">D49</strain>
    </source>
</reference>
<comment type="caution">
    <text evidence="1">The sequence shown here is derived from an EMBL/GenBank/DDBJ whole genome shotgun (WGS) entry which is preliminary data.</text>
</comment>
<accession>A0A9P7GPN4</accession>